<organism evidence="1 2">
    <name type="scientific">Angomonas deanei</name>
    <dbReference type="NCBI Taxonomy" id="59799"/>
    <lineage>
        <taxon>Eukaryota</taxon>
        <taxon>Discoba</taxon>
        <taxon>Euglenozoa</taxon>
        <taxon>Kinetoplastea</taxon>
        <taxon>Metakinetoplastina</taxon>
        <taxon>Trypanosomatida</taxon>
        <taxon>Trypanosomatidae</taxon>
        <taxon>Strigomonadinae</taxon>
        <taxon>Angomonas</taxon>
    </lineage>
</organism>
<reference evidence="1 2" key="1">
    <citation type="submission" date="2020-08" db="EMBL/GenBank/DDBJ databases">
        <authorList>
            <person name="Newling K."/>
            <person name="Davey J."/>
            <person name="Forrester S."/>
        </authorList>
    </citation>
    <scope>NUCLEOTIDE SEQUENCE [LARGE SCALE GENOMIC DNA]</scope>
    <source>
        <strain evidence="2">Crithidia deanei Carvalho (ATCC PRA-265)</strain>
    </source>
</reference>
<name>A0A7G2CLV6_9TRYP</name>
<keyword evidence="2" id="KW-1185">Reference proteome</keyword>
<protein>
    <submittedName>
        <fullName evidence="1">Uncharacterized protein</fullName>
    </submittedName>
</protein>
<gene>
    <name evidence="1" type="ORF">ADEAN_000792700</name>
</gene>
<evidence type="ECO:0000313" key="1">
    <source>
        <dbReference type="EMBL" id="CAD2220409.1"/>
    </source>
</evidence>
<dbReference type="AlphaFoldDB" id="A0A7G2CLV6"/>
<dbReference type="EMBL" id="LR877161">
    <property type="protein sequence ID" value="CAD2220409.1"/>
    <property type="molecule type" value="Genomic_DNA"/>
</dbReference>
<evidence type="ECO:0000313" key="2">
    <source>
        <dbReference type="Proteomes" id="UP000515908"/>
    </source>
</evidence>
<dbReference type="VEuPathDB" id="TriTrypDB:ADEAN_000792700"/>
<accession>A0A7G2CLV6</accession>
<proteinExistence type="predicted"/>
<sequence length="192" mass="21879">MVVDLQHRYTIILQEDLLSYSSGHKEETCGGVWLVESGLTVSFKNGVVRLPWKYYSEKNNNNTSSKHKRSTYYKEQQTAAYLTIPQDIKEKLKRLNPGVFNHQNNNNNNTSMDFSPLLEPFMALGENSFVVCEEKNNMQLELSDGTRLTRDNMVWWSESEDTTKGRIVILPVVSGGEVKGRRCPSLIPPPPP</sequence>
<dbReference type="Proteomes" id="UP000515908">
    <property type="component" value="Chromosome 17"/>
</dbReference>